<evidence type="ECO:0000313" key="5">
    <source>
        <dbReference type="Proteomes" id="UP001403385"/>
    </source>
</evidence>
<evidence type="ECO:0000256" key="1">
    <source>
        <dbReference type="ARBA" id="ARBA00022729"/>
    </source>
</evidence>
<gene>
    <name evidence="4" type="ORF">AAG747_17980</name>
</gene>
<name>A0AAW9SA13_9BACT</name>
<dbReference type="Pfam" id="PF13505">
    <property type="entry name" value="OMP_b-brl"/>
    <property type="match status" value="1"/>
</dbReference>
<sequence length="184" mass="19551">MKKLIFTVLALVAFYSASTAQEFKKFSVGLGALYAIPSSGDSYKGGAGFYLEPHYKLNDNIAAGLRMEWAVIGGADKDGQEVSVSALGSYLLTGEYYFSSTKVRPFAGAGLGLYTLGTAEVGSGNNEAEIEMGTKFGFAPRVGVLLSHFRLGLEYNVITGLDDNIDSRNYLAIKAGFDIGGGKK</sequence>
<dbReference type="EMBL" id="JBDKWZ010000010">
    <property type="protein sequence ID" value="MEN7549819.1"/>
    <property type="molecule type" value="Genomic_DNA"/>
</dbReference>
<dbReference type="Proteomes" id="UP001403385">
    <property type="component" value="Unassembled WGS sequence"/>
</dbReference>
<dbReference type="SUPFAM" id="SSF56925">
    <property type="entry name" value="OMPA-like"/>
    <property type="match status" value="1"/>
</dbReference>
<accession>A0AAW9SA13</accession>
<dbReference type="RefSeq" id="WP_346822597.1">
    <property type="nucleotide sequence ID" value="NZ_JBDKWZ010000010.1"/>
</dbReference>
<dbReference type="Gene3D" id="2.40.160.20">
    <property type="match status" value="1"/>
</dbReference>
<evidence type="ECO:0000259" key="3">
    <source>
        <dbReference type="Pfam" id="PF13505"/>
    </source>
</evidence>
<dbReference type="InterPro" id="IPR011250">
    <property type="entry name" value="OMP/PagP_B-barrel"/>
</dbReference>
<protein>
    <submittedName>
        <fullName evidence="4">Outer membrane beta-barrel protein</fullName>
    </submittedName>
</protein>
<organism evidence="4 5">
    <name type="scientific">Rapidithrix thailandica</name>
    <dbReference type="NCBI Taxonomy" id="413964"/>
    <lineage>
        <taxon>Bacteria</taxon>
        <taxon>Pseudomonadati</taxon>
        <taxon>Bacteroidota</taxon>
        <taxon>Cytophagia</taxon>
        <taxon>Cytophagales</taxon>
        <taxon>Flammeovirgaceae</taxon>
        <taxon>Rapidithrix</taxon>
    </lineage>
</organism>
<comment type="caution">
    <text evidence="4">The sequence shown here is derived from an EMBL/GenBank/DDBJ whole genome shotgun (WGS) entry which is preliminary data.</text>
</comment>
<feature type="domain" description="Outer membrane protein beta-barrel" evidence="3">
    <location>
        <begin position="7"/>
        <end position="168"/>
    </location>
</feature>
<evidence type="ECO:0000313" key="4">
    <source>
        <dbReference type="EMBL" id="MEN7549819.1"/>
    </source>
</evidence>
<keyword evidence="1 2" id="KW-0732">Signal</keyword>
<proteinExistence type="predicted"/>
<dbReference type="AlphaFoldDB" id="A0AAW9SA13"/>
<dbReference type="InterPro" id="IPR027385">
    <property type="entry name" value="Beta-barrel_OMP"/>
</dbReference>
<reference evidence="4 5" key="1">
    <citation type="submission" date="2024-04" db="EMBL/GenBank/DDBJ databases">
        <title>Novel genus in family Flammeovirgaceae.</title>
        <authorList>
            <person name="Nguyen T.H."/>
            <person name="Vuong T.Q."/>
            <person name="Le H."/>
            <person name="Kim S.-G."/>
        </authorList>
    </citation>
    <scope>NUCLEOTIDE SEQUENCE [LARGE SCALE GENOMIC DNA]</scope>
    <source>
        <strain evidence="4 5">JCM 23209</strain>
    </source>
</reference>
<feature type="signal peptide" evidence="2">
    <location>
        <begin position="1"/>
        <end position="20"/>
    </location>
</feature>
<evidence type="ECO:0000256" key="2">
    <source>
        <dbReference type="SAM" id="SignalP"/>
    </source>
</evidence>
<keyword evidence="5" id="KW-1185">Reference proteome</keyword>
<feature type="chain" id="PRO_5043376203" evidence="2">
    <location>
        <begin position="21"/>
        <end position="184"/>
    </location>
</feature>